<gene>
    <name evidence="10" type="ORF">SAMN02910280_1068</name>
</gene>
<name>A0A1K1MCN7_RUMFL</name>
<dbReference type="RefSeq" id="WP_072299439.1">
    <property type="nucleotide sequence ID" value="NZ_FPIP01000002.1"/>
</dbReference>
<evidence type="ECO:0000256" key="2">
    <source>
        <dbReference type="ARBA" id="ARBA00012729"/>
    </source>
</evidence>
<dbReference type="InterPro" id="IPR036439">
    <property type="entry name" value="Dockerin_dom_sf"/>
</dbReference>
<keyword evidence="4 5" id="KW-0326">Glycosidase</keyword>
<feature type="chain" id="PRO_5013199149" description="chitinase" evidence="7">
    <location>
        <begin position="24"/>
        <end position="389"/>
    </location>
</feature>
<comment type="catalytic activity">
    <reaction evidence="1">
        <text>Random endo-hydrolysis of N-acetyl-beta-D-glucosaminide (1-&gt;4)-beta-linkages in chitin and chitodextrins.</text>
        <dbReference type="EC" id="3.2.1.14"/>
    </reaction>
</comment>
<dbReference type="Pfam" id="PF00404">
    <property type="entry name" value="Dockerin_1"/>
    <property type="match status" value="1"/>
</dbReference>
<evidence type="ECO:0000259" key="8">
    <source>
        <dbReference type="PROSITE" id="PS51766"/>
    </source>
</evidence>
<dbReference type="InterPro" id="IPR016134">
    <property type="entry name" value="Dockerin_dom"/>
</dbReference>
<evidence type="ECO:0000256" key="7">
    <source>
        <dbReference type="SAM" id="SignalP"/>
    </source>
</evidence>
<feature type="signal peptide" evidence="7">
    <location>
        <begin position="1"/>
        <end position="23"/>
    </location>
</feature>
<dbReference type="Gene3D" id="1.10.1330.10">
    <property type="entry name" value="Dockerin domain"/>
    <property type="match status" value="1"/>
</dbReference>
<dbReference type="Gene3D" id="3.20.20.80">
    <property type="entry name" value="Glycosidases"/>
    <property type="match status" value="1"/>
</dbReference>
<dbReference type="GO" id="GO:0008061">
    <property type="term" value="F:chitin binding"/>
    <property type="evidence" value="ECO:0007669"/>
    <property type="project" value="InterPro"/>
</dbReference>
<dbReference type="EMBL" id="FPIP01000002">
    <property type="protein sequence ID" value="SFW20899.1"/>
    <property type="molecule type" value="Genomic_DNA"/>
</dbReference>
<dbReference type="PANTHER" id="PTHR11177">
    <property type="entry name" value="CHITINASE"/>
    <property type="match status" value="1"/>
</dbReference>
<dbReference type="SUPFAM" id="SSF51445">
    <property type="entry name" value="(Trans)glycosidases"/>
    <property type="match status" value="1"/>
</dbReference>
<dbReference type="GO" id="GO:0000272">
    <property type="term" value="P:polysaccharide catabolic process"/>
    <property type="evidence" value="ECO:0007669"/>
    <property type="project" value="InterPro"/>
</dbReference>
<dbReference type="InterPro" id="IPR002105">
    <property type="entry name" value="Dockerin_1_rpt"/>
</dbReference>
<evidence type="ECO:0000313" key="10">
    <source>
        <dbReference type="EMBL" id="SFW20899.1"/>
    </source>
</evidence>
<dbReference type="SMART" id="SM00636">
    <property type="entry name" value="Glyco_18"/>
    <property type="match status" value="1"/>
</dbReference>
<dbReference type="PROSITE" id="PS51910">
    <property type="entry name" value="GH18_2"/>
    <property type="match status" value="1"/>
</dbReference>
<dbReference type="Pfam" id="PF00704">
    <property type="entry name" value="Glyco_hydro_18"/>
    <property type="match status" value="1"/>
</dbReference>
<dbReference type="InterPro" id="IPR017853">
    <property type="entry name" value="GH"/>
</dbReference>
<evidence type="ECO:0000256" key="6">
    <source>
        <dbReference type="RuleBase" id="RU004453"/>
    </source>
</evidence>
<keyword evidence="7" id="KW-0732">Signal</keyword>
<dbReference type="PANTHER" id="PTHR11177:SF317">
    <property type="entry name" value="CHITINASE 12-RELATED"/>
    <property type="match status" value="1"/>
</dbReference>
<protein>
    <recommendedName>
        <fullName evidence="2">chitinase</fullName>
        <ecNumber evidence="2">3.2.1.14</ecNumber>
    </recommendedName>
</protein>
<evidence type="ECO:0000256" key="5">
    <source>
        <dbReference type="RuleBase" id="RU000489"/>
    </source>
</evidence>
<evidence type="ECO:0000256" key="1">
    <source>
        <dbReference type="ARBA" id="ARBA00000822"/>
    </source>
</evidence>
<evidence type="ECO:0000259" key="9">
    <source>
        <dbReference type="PROSITE" id="PS51910"/>
    </source>
</evidence>
<dbReference type="GO" id="GO:0008843">
    <property type="term" value="F:endochitinase activity"/>
    <property type="evidence" value="ECO:0007669"/>
    <property type="project" value="UniProtKB-EC"/>
</dbReference>
<evidence type="ECO:0000256" key="3">
    <source>
        <dbReference type="ARBA" id="ARBA00022801"/>
    </source>
</evidence>
<sequence length="389" mass="43664">MKTHRIIAVTAAAVLLIPTYSSAAESEAKHRIVGYLPDWNYRPFSELDLSELTHINIAFCNPDENGKLHCNIPESKLKSIISDAHSNDVKVFAALGGGDGCDGYLQHLDTADKRTAFNANIMNYCESYDFDGIDLDIELGSDHQIWNFYGDWCMELRALCDERNMEMSTATAQWVAEKVTPETFALFDFVNIMAYDNDEDRYSHASYEYSGKCLDYFSAKKKIPKEKLVLGVPFYGRGYTSDGELDWNSYMSFADIVSKDGEYYNADNYNDIAYNGAATIAKKAELAKGYGGIMIWELTQDAKGEKSLLKVISDTLRGETFIAGDVNADGSFNVSDLVLMQKWLLAVSDVELENWKAGDLCEDDRLDVFDLCAMRKRLIAGRSITKEIL</sequence>
<comment type="similarity">
    <text evidence="6">Belongs to the glycosyl hydrolase 18 family.</text>
</comment>
<accession>A0A1K1MCN7</accession>
<dbReference type="SUPFAM" id="SSF63446">
    <property type="entry name" value="Type I dockerin domain"/>
    <property type="match status" value="1"/>
</dbReference>
<dbReference type="PROSITE" id="PS01095">
    <property type="entry name" value="GH18_1"/>
    <property type="match status" value="1"/>
</dbReference>
<dbReference type="Proteomes" id="UP000183461">
    <property type="component" value="Unassembled WGS sequence"/>
</dbReference>
<dbReference type="AlphaFoldDB" id="A0A1K1MCN7"/>
<proteinExistence type="inferred from homology"/>
<dbReference type="CDD" id="cd14256">
    <property type="entry name" value="Dockerin_I"/>
    <property type="match status" value="1"/>
</dbReference>
<keyword evidence="3 5" id="KW-0378">Hydrolase</keyword>
<dbReference type="EC" id="3.2.1.14" evidence="2"/>
<reference evidence="10 11" key="1">
    <citation type="submission" date="2016-11" db="EMBL/GenBank/DDBJ databases">
        <authorList>
            <person name="Jaros S."/>
            <person name="Januszkiewicz K."/>
            <person name="Wedrychowicz H."/>
        </authorList>
    </citation>
    <scope>NUCLEOTIDE SEQUENCE [LARGE SCALE GENOMIC DNA]</scope>
    <source>
        <strain evidence="10 11">YL228</strain>
    </source>
</reference>
<dbReference type="InterPro" id="IPR001223">
    <property type="entry name" value="Glyco_hydro18_cat"/>
</dbReference>
<evidence type="ECO:0000256" key="4">
    <source>
        <dbReference type="ARBA" id="ARBA00023295"/>
    </source>
</evidence>
<dbReference type="InterPro" id="IPR050314">
    <property type="entry name" value="Glycosyl_Hydrlase_18"/>
</dbReference>
<dbReference type="PROSITE" id="PS51766">
    <property type="entry name" value="DOCKERIN"/>
    <property type="match status" value="1"/>
</dbReference>
<dbReference type="Gene3D" id="3.40.5.30">
    <property type="entry name" value="(Trans)glycosidases - domain 2"/>
    <property type="match status" value="1"/>
</dbReference>
<feature type="domain" description="Dockerin" evidence="8">
    <location>
        <begin position="319"/>
        <end position="387"/>
    </location>
</feature>
<organism evidence="10 11">
    <name type="scientific">Ruminococcus flavefaciens</name>
    <dbReference type="NCBI Taxonomy" id="1265"/>
    <lineage>
        <taxon>Bacteria</taxon>
        <taxon>Bacillati</taxon>
        <taxon>Bacillota</taxon>
        <taxon>Clostridia</taxon>
        <taxon>Eubacteriales</taxon>
        <taxon>Oscillospiraceae</taxon>
        <taxon>Ruminococcus</taxon>
    </lineage>
</organism>
<dbReference type="InterPro" id="IPR001579">
    <property type="entry name" value="Glyco_hydro_18_chit_AS"/>
</dbReference>
<dbReference type="InterPro" id="IPR011583">
    <property type="entry name" value="Chitinase_II/V-like_cat"/>
</dbReference>
<evidence type="ECO:0000313" key="11">
    <source>
        <dbReference type="Proteomes" id="UP000183461"/>
    </source>
</evidence>
<feature type="domain" description="GH18" evidence="9">
    <location>
        <begin position="30"/>
        <end position="319"/>
    </location>
</feature>